<proteinExistence type="predicted"/>
<dbReference type="Proteomes" id="UP000001396">
    <property type="component" value="Unassembled WGS sequence"/>
</dbReference>
<dbReference type="GeneID" id="31363301"/>
<keyword evidence="3" id="KW-1185">Reference proteome</keyword>
<evidence type="ECO:0000313" key="2">
    <source>
        <dbReference type="EMBL" id="EFA79402.1"/>
    </source>
</evidence>
<protein>
    <submittedName>
        <fullName evidence="2">Uncharacterized protein</fullName>
    </submittedName>
</protein>
<accession>D3BH18</accession>
<comment type="caution">
    <text evidence="2">The sequence shown here is derived from an EMBL/GenBank/DDBJ whole genome shotgun (WGS) entry which is preliminary data.</text>
</comment>
<evidence type="ECO:0000313" key="3">
    <source>
        <dbReference type="Proteomes" id="UP000001396"/>
    </source>
</evidence>
<feature type="compositionally biased region" description="Basic and acidic residues" evidence="1">
    <location>
        <begin position="173"/>
        <end position="185"/>
    </location>
</feature>
<dbReference type="InParanoid" id="D3BH18"/>
<evidence type="ECO:0000256" key="1">
    <source>
        <dbReference type="SAM" id="MobiDB-lite"/>
    </source>
</evidence>
<feature type="compositionally biased region" description="Basic residues" evidence="1">
    <location>
        <begin position="186"/>
        <end position="200"/>
    </location>
</feature>
<feature type="region of interest" description="Disordered" evidence="1">
    <location>
        <begin position="164"/>
        <end position="200"/>
    </location>
</feature>
<dbReference type="EMBL" id="ADBJ01000035">
    <property type="protein sequence ID" value="EFA79402.1"/>
    <property type="molecule type" value="Genomic_DNA"/>
</dbReference>
<name>D3BH18_HETP5</name>
<gene>
    <name evidence="2" type="ORF">PPL_07820</name>
</gene>
<organism evidence="2 3">
    <name type="scientific">Heterostelium pallidum (strain ATCC 26659 / Pp 5 / PN500)</name>
    <name type="common">Cellular slime mold</name>
    <name type="synonym">Polysphondylium pallidum</name>
    <dbReference type="NCBI Taxonomy" id="670386"/>
    <lineage>
        <taxon>Eukaryota</taxon>
        <taxon>Amoebozoa</taxon>
        <taxon>Evosea</taxon>
        <taxon>Eumycetozoa</taxon>
        <taxon>Dictyostelia</taxon>
        <taxon>Acytosteliales</taxon>
        <taxon>Acytosteliaceae</taxon>
        <taxon>Heterostelium</taxon>
    </lineage>
</organism>
<dbReference type="AlphaFoldDB" id="D3BH18"/>
<reference evidence="2 3" key="1">
    <citation type="journal article" date="2011" name="Genome Res.">
        <title>Phylogeny-wide analysis of social amoeba genomes highlights ancient origins for complex intercellular communication.</title>
        <authorList>
            <person name="Heidel A.J."/>
            <person name="Lawal H.M."/>
            <person name="Felder M."/>
            <person name="Schilde C."/>
            <person name="Helps N.R."/>
            <person name="Tunggal B."/>
            <person name="Rivero F."/>
            <person name="John U."/>
            <person name="Schleicher M."/>
            <person name="Eichinger L."/>
            <person name="Platzer M."/>
            <person name="Noegel A.A."/>
            <person name="Schaap P."/>
            <person name="Gloeckner G."/>
        </authorList>
    </citation>
    <scope>NUCLEOTIDE SEQUENCE [LARGE SCALE GENOMIC DNA]</scope>
    <source>
        <strain evidence="3">ATCC 26659 / Pp 5 / PN500</strain>
    </source>
</reference>
<dbReference type="RefSeq" id="XP_020431523.1">
    <property type="nucleotide sequence ID" value="XM_020578654.1"/>
</dbReference>
<sequence length="200" mass="22980">MCSSKIPFTLSAPSAPSTPAPIAQKVELIREQLFERNSSLRNDSSSLDFHMDMNLNTGIYQEFLGKNQKINADDLKYLKDLINSQDVKGLPTYSFFLSNKTSTNTTKIFRYIVRFQKGDNRATVFWETGAPDKLPSFCSVLEGYYDKYKNYIAIFPHDFNPFPKPTTKSKSGSHKDVQKSKNHDNQKKHKKGERHKMKKV</sequence>